<dbReference type="RefSeq" id="WP_189005382.1">
    <property type="nucleotide sequence ID" value="NZ_BMPP01000004.1"/>
</dbReference>
<reference evidence="3" key="1">
    <citation type="journal article" date="2019" name="Int. J. Syst. Evol. Microbiol.">
        <title>The Global Catalogue of Microorganisms (GCM) 10K type strain sequencing project: providing services to taxonomists for standard genome sequencing and annotation.</title>
        <authorList>
            <consortium name="The Broad Institute Genomics Platform"/>
            <consortium name="The Broad Institute Genome Sequencing Center for Infectious Disease"/>
            <person name="Wu L."/>
            <person name="Ma J."/>
        </authorList>
    </citation>
    <scope>NUCLEOTIDE SEQUENCE [LARGE SCALE GENOMIC DNA]</scope>
    <source>
        <strain evidence="3">JCM 30331</strain>
    </source>
</reference>
<feature type="transmembrane region" description="Helical" evidence="1">
    <location>
        <begin position="36"/>
        <end position="55"/>
    </location>
</feature>
<keyword evidence="1" id="KW-0472">Membrane</keyword>
<dbReference type="Proteomes" id="UP000647587">
    <property type="component" value="Unassembled WGS sequence"/>
</dbReference>
<keyword evidence="1" id="KW-0812">Transmembrane</keyword>
<accession>A0ABQ2EP68</accession>
<evidence type="ECO:0000313" key="2">
    <source>
        <dbReference type="EMBL" id="GGK19577.1"/>
    </source>
</evidence>
<organism evidence="2 3">
    <name type="scientific">Deinococcus malanensis</name>
    <dbReference type="NCBI Taxonomy" id="1706855"/>
    <lineage>
        <taxon>Bacteria</taxon>
        <taxon>Thermotogati</taxon>
        <taxon>Deinococcota</taxon>
        <taxon>Deinococci</taxon>
        <taxon>Deinococcales</taxon>
        <taxon>Deinococcaceae</taxon>
        <taxon>Deinococcus</taxon>
    </lineage>
</organism>
<protein>
    <submittedName>
        <fullName evidence="2">Uncharacterized protein</fullName>
    </submittedName>
</protein>
<keyword evidence="1" id="KW-1133">Transmembrane helix</keyword>
<dbReference type="EMBL" id="BMPP01000004">
    <property type="protein sequence ID" value="GGK19577.1"/>
    <property type="molecule type" value="Genomic_DNA"/>
</dbReference>
<keyword evidence="3" id="KW-1185">Reference proteome</keyword>
<sequence length="259" mass="28498">MLFILGLIQLLAFGLLGLGCWALVRWLTRSDPRAHAAVVVALFLPWIASLAYGFAASLEYRYVVRAGVDTSVGYKNVPVSPGCTLIARIPPDESFVVGPAKTDGEERPRLMYADELTVQGDRVYVRSAEGVGVIDRQADTWRRVPDAGDLQGARWLSPQAYNQAYGPQPGPLHPMYQAATRAAPLVVSAPTLIPPRLSLGIDRRDLSVPFQRRRAGCGRLRGHPSVRCVSESTWSRLRVSFSITSVNSRRERLSSSWAL</sequence>
<comment type="caution">
    <text evidence="2">The sequence shown here is derived from an EMBL/GenBank/DDBJ whole genome shotgun (WGS) entry which is preliminary data.</text>
</comment>
<gene>
    <name evidence="2" type="ORF">GCM10008955_11290</name>
</gene>
<feature type="transmembrane region" description="Helical" evidence="1">
    <location>
        <begin position="6"/>
        <end position="24"/>
    </location>
</feature>
<evidence type="ECO:0000256" key="1">
    <source>
        <dbReference type="SAM" id="Phobius"/>
    </source>
</evidence>
<proteinExistence type="predicted"/>
<name>A0ABQ2EP68_9DEIO</name>
<evidence type="ECO:0000313" key="3">
    <source>
        <dbReference type="Proteomes" id="UP000647587"/>
    </source>
</evidence>